<organism evidence="1 2">
    <name type="scientific">Paenibacillus aceris</name>
    <dbReference type="NCBI Taxonomy" id="869555"/>
    <lineage>
        <taxon>Bacteria</taxon>
        <taxon>Bacillati</taxon>
        <taxon>Bacillota</taxon>
        <taxon>Bacilli</taxon>
        <taxon>Bacillales</taxon>
        <taxon>Paenibacillaceae</taxon>
        <taxon>Paenibacillus</taxon>
    </lineage>
</organism>
<evidence type="ECO:0000313" key="2">
    <source>
        <dbReference type="Proteomes" id="UP001519344"/>
    </source>
</evidence>
<reference evidence="1 2" key="1">
    <citation type="submission" date="2021-03" db="EMBL/GenBank/DDBJ databases">
        <title>Genomic Encyclopedia of Type Strains, Phase IV (KMG-IV): sequencing the most valuable type-strain genomes for metagenomic binning, comparative biology and taxonomic classification.</title>
        <authorList>
            <person name="Goeker M."/>
        </authorList>
    </citation>
    <scope>NUCLEOTIDE SEQUENCE [LARGE SCALE GENOMIC DNA]</scope>
    <source>
        <strain evidence="1 2">DSM 24950</strain>
    </source>
</reference>
<gene>
    <name evidence="1" type="ORF">J2Z65_001909</name>
</gene>
<comment type="caution">
    <text evidence="1">The sequence shown here is derived from an EMBL/GenBank/DDBJ whole genome shotgun (WGS) entry which is preliminary data.</text>
</comment>
<evidence type="ECO:0000313" key="1">
    <source>
        <dbReference type="EMBL" id="MBP1962693.1"/>
    </source>
</evidence>
<keyword evidence="2" id="KW-1185">Reference proteome</keyword>
<protein>
    <recommendedName>
        <fullName evidence="3">Host cell division inhibitor Icd-like protein</fullName>
    </recommendedName>
</protein>
<proteinExistence type="predicted"/>
<name>A0ABS4HVV7_9BACL</name>
<dbReference type="EMBL" id="JAGGKV010000004">
    <property type="protein sequence ID" value="MBP1962693.1"/>
    <property type="molecule type" value="Genomic_DNA"/>
</dbReference>
<accession>A0ABS4HVV7</accession>
<evidence type="ECO:0008006" key="3">
    <source>
        <dbReference type="Google" id="ProtNLM"/>
    </source>
</evidence>
<sequence length="53" mass="6064">MFYIATGAAPRRTRAVTMFLIVTGEKRPDCLAFFGMQRCFTSLQVHRRGARVQ</sequence>
<dbReference type="Proteomes" id="UP001519344">
    <property type="component" value="Unassembled WGS sequence"/>
</dbReference>